<dbReference type="Proteomes" id="UP000177273">
    <property type="component" value="Unassembled WGS sequence"/>
</dbReference>
<accession>A0A9Q5P139</accession>
<evidence type="ECO:0008006" key="3">
    <source>
        <dbReference type="Google" id="ProtNLM"/>
    </source>
</evidence>
<dbReference type="AlphaFoldDB" id="A0A9Q5P139"/>
<dbReference type="EMBL" id="MKIQ01000003">
    <property type="protein sequence ID" value="OFI47682.1"/>
    <property type="molecule type" value="Genomic_DNA"/>
</dbReference>
<evidence type="ECO:0000313" key="1">
    <source>
        <dbReference type="EMBL" id="OFI47682.1"/>
    </source>
</evidence>
<dbReference type="OrthoDB" id="5498485at2"/>
<protein>
    <recommendedName>
        <fullName evidence="3">ER-bound oxygenase mpaB/mpaB'/Rubber oxygenase catalytic domain-containing protein</fullName>
    </recommendedName>
</protein>
<comment type="caution">
    <text evidence="1">The sequence shown here is derived from an EMBL/GenBank/DDBJ whole genome shotgun (WGS) entry which is preliminary data.</text>
</comment>
<dbReference type="RefSeq" id="WP_070787080.1">
    <property type="nucleotide sequence ID" value="NZ_MKIQ01000003.1"/>
</dbReference>
<organism evidence="1 2">
    <name type="scientific">Floricoccus penangensis</name>
    <dbReference type="NCBI Taxonomy" id="1859475"/>
    <lineage>
        <taxon>Bacteria</taxon>
        <taxon>Bacillati</taxon>
        <taxon>Bacillota</taxon>
        <taxon>Bacilli</taxon>
        <taxon>Lactobacillales</taxon>
        <taxon>Streptococcaceae</taxon>
        <taxon>Floricoccus</taxon>
    </lineage>
</organism>
<evidence type="ECO:0000313" key="2">
    <source>
        <dbReference type="Proteomes" id="UP000177273"/>
    </source>
</evidence>
<reference evidence="2" key="1">
    <citation type="submission" date="2016-09" db="EMBL/GenBank/DDBJ databases">
        <title>Draft genome sequence of a novel species of the family Streptococcaceae isolated from flowers.</title>
        <authorList>
            <person name="Chuah L.-O."/>
            <person name="Yap K.-P."/>
            <person name="Thong K.L."/>
            <person name="Liong M.T."/>
            <person name="Ahmad R."/>
            <person name="Rusul G."/>
        </authorList>
    </citation>
    <scope>NUCLEOTIDE SEQUENCE [LARGE SCALE GENOMIC DNA]</scope>
    <source>
        <strain evidence="2">HibF3</strain>
    </source>
</reference>
<sequence>MEKHFEDIDQENYTPIIEEDSIVREMWGEADTVLFIFGGCAAEFALNKAVDWLYFTGKLPNNPIGRLFSTIKYSHAIMSADPVEGNLALENIVNIHRNLQKNRKMNIPNWAFKDVLYMLIYYSIVSYEALERKVTDQEKEEVFEVFYRIGTGLLIKDLPKSYGEWEIDYQKHLDEDLKKSELTDDLLKQYKRNIGVFRYFILVEIQKLLVNEKVRSLLNLKRFSLVSVILPFYKFSRLIKLDGFIRNFLLPKEFKEQVKKLDII</sequence>
<proteinExistence type="predicted"/>
<gene>
    <name evidence="1" type="ORF">BG262_08230</name>
</gene>
<keyword evidence="2" id="KW-1185">Reference proteome</keyword>
<name>A0A9Q5P139_9LACT</name>